<name>A0A8C8UFF8_PERMB</name>
<dbReference type="Proteomes" id="UP000694547">
    <property type="component" value="Chromosome 5"/>
</dbReference>
<dbReference type="Ensembl" id="ENSPEMT00000039426.1">
    <property type="protein sequence ID" value="ENSPEMP00000034693.1"/>
    <property type="gene ID" value="ENSPEMG00000025972.1"/>
</dbReference>
<organism evidence="2 3">
    <name type="scientific">Peromyscus maniculatus bairdii</name>
    <name type="common">Prairie deer mouse</name>
    <dbReference type="NCBI Taxonomy" id="230844"/>
    <lineage>
        <taxon>Eukaryota</taxon>
        <taxon>Metazoa</taxon>
        <taxon>Chordata</taxon>
        <taxon>Craniata</taxon>
        <taxon>Vertebrata</taxon>
        <taxon>Euteleostomi</taxon>
        <taxon>Mammalia</taxon>
        <taxon>Eutheria</taxon>
        <taxon>Euarchontoglires</taxon>
        <taxon>Glires</taxon>
        <taxon>Rodentia</taxon>
        <taxon>Myomorpha</taxon>
        <taxon>Muroidea</taxon>
        <taxon>Cricetidae</taxon>
        <taxon>Neotominae</taxon>
        <taxon>Peromyscus</taxon>
    </lineage>
</organism>
<accession>A0A8C8UFF8</accession>
<evidence type="ECO:0000256" key="1">
    <source>
        <dbReference type="SAM" id="MobiDB-lite"/>
    </source>
</evidence>
<sequence>MGGMGGMVRKTNIKTGGDPSNLRKALVNNLGEEKRTKLHIQKLQKALALRFREIDKEKAALKKFLVKLQKTTGYFPQRELW</sequence>
<reference evidence="2 3" key="1">
    <citation type="submission" date="2018-10" db="EMBL/GenBank/DDBJ databases">
        <title>Improved assembly of the deer mouse Peromyscus maniculatus genome.</title>
        <authorList>
            <person name="Lassance J.-M."/>
            <person name="Hoekstra H.E."/>
        </authorList>
    </citation>
    <scope>NUCLEOTIDE SEQUENCE [LARGE SCALE GENOMIC DNA]</scope>
</reference>
<dbReference type="GeneTree" id="ENSGT00900000143482"/>
<evidence type="ECO:0000313" key="3">
    <source>
        <dbReference type="Proteomes" id="UP000694547"/>
    </source>
</evidence>
<proteinExistence type="predicted"/>
<keyword evidence="3" id="KW-1185">Reference proteome</keyword>
<protein>
    <submittedName>
        <fullName evidence="2">Predicted gene, 47429</fullName>
    </submittedName>
</protein>
<dbReference type="AlphaFoldDB" id="A0A8C8UFF8"/>
<reference evidence="2" key="3">
    <citation type="submission" date="2025-09" db="UniProtKB">
        <authorList>
            <consortium name="Ensembl"/>
        </authorList>
    </citation>
    <scope>IDENTIFICATION</scope>
</reference>
<reference evidence="2" key="2">
    <citation type="submission" date="2025-08" db="UniProtKB">
        <authorList>
            <consortium name="Ensembl"/>
        </authorList>
    </citation>
    <scope>IDENTIFICATION</scope>
</reference>
<feature type="region of interest" description="Disordered" evidence="1">
    <location>
        <begin position="1"/>
        <end position="22"/>
    </location>
</feature>
<evidence type="ECO:0000313" key="2">
    <source>
        <dbReference type="Ensembl" id="ENSPEMP00000034693.1"/>
    </source>
</evidence>